<sequence>MSDQKSENSIFLKLKLYFEEEGEYLNKDVSITAICKKIGCNPREFPKLLKDECGIGINRLINQYRIRHAIDMIENGYLKRLTVESLAEEVGFRSRNTFYLAFKKETGLSPSAFVDSVVDLEWVGLVKI</sequence>
<dbReference type="OrthoDB" id="704028at2"/>
<keyword evidence="3" id="KW-0804">Transcription</keyword>
<dbReference type="InterPro" id="IPR009057">
    <property type="entry name" value="Homeodomain-like_sf"/>
</dbReference>
<dbReference type="GO" id="GO:0003700">
    <property type="term" value="F:DNA-binding transcription factor activity"/>
    <property type="evidence" value="ECO:0007669"/>
    <property type="project" value="InterPro"/>
</dbReference>
<gene>
    <name evidence="5" type="ORF">SAMN04489724_0325</name>
</gene>
<reference evidence="6" key="1">
    <citation type="submission" date="2016-10" db="EMBL/GenBank/DDBJ databases">
        <authorList>
            <person name="Varghese N."/>
            <person name="Submissions S."/>
        </authorList>
    </citation>
    <scope>NUCLEOTIDE SEQUENCE [LARGE SCALE GENOMIC DNA]</scope>
    <source>
        <strain evidence="6">DSM 23445</strain>
    </source>
</reference>
<dbReference type="EMBL" id="FPBF01000013">
    <property type="protein sequence ID" value="SFU20527.1"/>
    <property type="molecule type" value="Genomic_DNA"/>
</dbReference>
<dbReference type="STRING" id="305507.SAMN04489724_0325"/>
<evidence type="ECO:0000256" key="2">
    <source>
        <dbReference type="ARBA" id="ARBA00023125"/>
    </source>
</evidence>
<dbReference type="PANTHER" id="PTHR43280:SF2">
    <property type="entry name" value="HTH-TYPE TRANSCRIPTIONAL REGULATOR EXSA"/>
    <property type="match status" value="1"/>
</dbReference>
<proteinExistence type="predicted"/>
<evidence type="ECO:0000259" key="4">
    <source>
        <dbReference type="PROSITE" id="PS01124"/>
    </source>
</evidence>
<dbReference type="Gene3D" id="1.10.10.60">
    <property type="entry name" value="Homeodomain-like"/>
    <property type="match status" value="2"/>
</dbReference>
<dbReference type="PANTHER" id="PTHR43280">
    <property type="entry name" value="ARAC-FAMILY TRANSCRIPTIONAL REGULATOR"/>
    <property type="match status" value="1"/>
</dbReference>
<dbReference type="AlphaFoldDB" id="A0A1I7E9B1"/>
<evidence type="ECO:0000256" key="1">
    <source>
        <dbReference type="ARBA" id="ARBA00023015"/>
    </source>
</evidence>
<evidence type="ECO:0000313" key="6">
    <source>
        <dbReference type="Proteomes" id="UP000199673"/>
    </source>
</evidence>
<dbReference type="InterPro" id="IPR018062">
    <property type="entry name" value="HTH_AraC-typ_CS"/>
</dbReference>
<dbReference type="SUPFAM" id="SSF46689">
    <property type="entry name" value="Homeodomain-like"/>
    <property type="match status" value="1"/>
</dbReference>
<dbReference type="SMART" id="SM00342">
    <property type="entry name" value="HTH_ARAC"/>
    <property type="match status" value="1"/>
</dbReference>
<keyword evidence="2" id="KW-0238">DNA-binding</keyword>
<dbReference type="GO" id="GO:0043565">
    <property type="term" value="F:sequence-specific DNA binding"/>
    <property type="evidence" value="ECO:0007669"/>
    <property type="project" value="InterPro"/>
</dbReference>
<evidence type="ECO:0000256" key="3">
    <source>
        <dbReference type="ARBA" id="ARBA00023163"/>
    </source>
</evidence>
<keyword evidence="1" id="KW-0805">Transcription regulation</keyword>
<dbReference type="InterPro" id="IPR018060">
    <property type="entry name" value="HTH_AraC"/>
</dbReference>
<dbReference type="Proteomes" id="UP000199673">
    <property type="component" value="Unassembled WGS sequence"/>
</dbReference>
<organism evidence="5 6">
    <name type="scientific">Algoriphagus locisalis</name>
    <dbReference type="NCBI Taxonomy" id="305507"/>
    <lineage>
        <taxon>Bacteria</taxon>
        <taxon>Pseudomonadati</taxon>
        <taxon>Bacteroidota</taxon>
        <taxon>Cytophagia</taxon>
        <taxon>Cytophagales</taxon>
        <taxon>Cyclobacteriaceae</taxon>
        <taxon>Algoriphagus</taxon>
    </lineage>
</organism>
<evidence type="ECO:0000313" key="5">
    <source>
        <dbReference type="EMBL" id="SFU20527.1"/>
    </source>
</evidence>
<accession>A0A1I7E9B1</accession>
<protein>
    <submittedName>
        <fullName evidence="5">Helix-turn-helix domain-containing protein</fullName>
    </submittedName>
</protein>
<dbReference type="PROSITE" id="PS01124">
    <property type="entry name" value="HTH_ARAC_FAMILY_2"/>
    <property type="match status" value="1"/>
</dbReference>
<dbReference type="Pfam" id="PF12833">
    <property type="entry name" value="HTH_18"/>
    <property type="match status" value="1"/>
</dbReference>
<feature type="domain" description="HTH araC/xylS-type" evidence="4">
    <location>
        <begin position="12"/>
        <end position="116"/>
    </location>
</feature>
<keyword evidence="6" id="KW-1185">Reference proteome</keyword>
<name>A0A1I7E9B1_9BACT</name>
<dbReference type="PROSITE" id="PS00041">
    <property type="entry name" value="HTH_ARAC_FAMILY_1"/>
    <property type="match status" value="1"/>
</dbReference>